<dbReference type="Proteomes" id="UP001498421">
    <property type="component" value="Unassembled WGS sequence"/>
</dbReference>
<organism evidence="5 6">
    <name type="scientific">Neonectria magnoliae</name>
    <dbReference type="NCBI Taxonomy" id="2732573"/>
    <lineage>
        <taxon>Eukaryota</taxon>
        <taxon>Fungi</taxon>
        <taxon>Dikarya</taxon>
        <taxon>Ascomycota</taxon>
        <taxon>Pezizomycotina</taxon>
        <taxon>Sordariomycetes</taxon>
        <taxon>Hypocreomycetidae</taxon>
        <taxon>Hypocreales</taxon>
        <taxon>Nectriaceae</taxon>
        <taxon>Neonectria</taxon>
    </lineage>
</organism>
<reference evidence="5 6" key="1">
    <citation type="journal article" date="2025" name="Microbiol. Resour. Announc.">
        <title>Draft genome sequences for Neonectria magnoliae and Neonectria punicea, canker pathogens of Liriodendron tulipifera and Acer saccharum in West Virginia.</title>
        <authorList>
            <person name="Petronek H.M."/>
            <person name="Kasson M.T."/>
            <person name="Metheny A.M."/>
            <person name="Stauder C.M."/>
            <person name="Lovett B."/>
            <person name="Lynch S.C."/>
            <person name="Garnas J.R."/>
            <person name="Kasson L.R."/>
            <person name="Stajich J.E."/>
        </authorList>
    </citation>
    <scope>NUCLEOTIDE SEQUENCE [LARGE SCALE GENOMIC DNA]</scope>
    <source>
        <strain evidence="5 6">NRRL 64651</strain>
    </source>
</reference>
<keyword evidence="1" id="KW-0479">Metal-binding</keyword>
<gene>
    <name evidence="5" type="ORF">QQZ08_000546</name>
</gene>
<protein>
    <recommendedName>
        <fullName evidence="4">Zn(2)-C6 fungal-type domain-containing protein</fullName>
    </recommendedName>
</protein>
<keyword evidence="2" id="KW-0539">Nucleus</keyword>
<dbReference type="CDD" id="cd00067">
    <property type="entry name" value="GAL4"/>
    <property type="match status" value="1"/>
</dbReference>
<feature type="domain" description="Zn(2)-C6 fungal-type" evidence="4">
    <location>
        <begin position="47"/>
        <end position="76"/>
    </location>
</feature>
<evidence type="ECO:0000256" key="1">
    <source>
        <dbReference type="ARBA" id="ARBA00022723"/>
    </source>
</evidence>
<dbReference type="PROSITE" id="PS00463">
    <property type="entry name" value="ZN2_CY6_FUNGAL_1"/>
    <property type="match status" value="1"/>
</dbReference>
<keyword evidence="6" id="KW-1185">Reference proteome</keyword>
<dbReference type="InterPro" id="IPR036864">
    <property type="entry name" value="Zn2-C6_fun-type_DNA-bd_sf"/>
</dbReference>
<dbReference type="InterPro" id="IPR007219">
    <property type="entry name" value="XnlR_reg_dom"/>
</dbReference>
<proteinExistence type="predicted"/>
<dbReference type="PROSITE" id="PS50048">
    <property type="entry name" value="ZN2_CY6_FUNGAL_2"/>
    <property type="match status" value="1"/>
</dbReference>
<comment type="caution">
    <text evidence="5">The sequence shown here is derived from an EMBL/GenBank/DDBJ whole genome shotgun (WGS) entry which is preliminary data.</text>
</comment>
<dbReference type="PANTHER" id="PTHR47431:SF1">
    <property type="entry name" value="ZN(II)2CYS6 TRANSCRIPTION FACTOR (EUROFUNG)"/>
    <property type="match status" value="1"/>
</dbReference>
<feature type="compositionally biased region" description="Low complexity" evidence="3">
    <location>
        <begin position="100"/>
        <end position="115"/>
    </location>
</feature>
<accession>A0ABR1IIX3</accession>
<dbReference type="Pfam" id="PF00172">
    <property type="entry name" value="Zn_clus"/>
    <property type="match status" value="1"/>
</dbReference>
<sequence>MHSLAASHSQPLAIRQAPGPYLLPGPPPAPVVPSNARIHATVPIATACLACRTKHLKCNGQRPCSRCISFDCECVYVASRRGYKGPRRAPGGIPKKRKAVPVPSSASPPSSSPSSATIHVLPAVSIGPDTSLIALNPSIVFSVSGPASPFILQSPPLDPLNLATYPTYINPFEALNYPFSPLCSQIFPPPDRYIDSFYHHFYSTHPFVLPQDYLLPLAKDAGIEPLIAAMRWVGSLYIDTGSTCVRLFEEAYRLIYDLASPKDGFLVQAMLVLIIGLDGNRERDKVKEILANVQHTSLQIGLNTRLFASLNGRSIPILEESWRRIWWDLYVVDATIAGVHRTSNFLLYDIPADVALPCEEYQYLSGQIPLPRYLEDMDSCDLNDNREFSSFAYRIQCARNLGKLMRLPISRAQDKNVAKIETFLANWQLHLPASKRDTLYKDGELDEMMFQAFMMAHAISILLHQPFSQLDTSPTRDINACAPNTPAASSDAFNSHTKHTIHAANEITMLITHRVPQLSHTHFFSYMVTLASTIHLSVWSLAFVPHNDDGIRQKIRLNVGALENFSRVWPAAAHLCGQVKGIAQEVYRIKKQQYLPPQFWIDFPRKR</sequence>
<name>A0ABR1IIX3_9HYPO</name>
<evidence type="ECO:0000259" key="4">
    <source>
        <dbReference type="PROSITE" id="PS50048"/>
    </source>
</evidence>
<dbReference type="PANTHER" id="PTHR47431">
    <property type="entry name" value="ZN(II)2CYS6 TRANSCRIPTION FACTOR (EUROFUNG)-RELATED"/>
    <property type="match status" value="1"/>
</dbReference>
<dbReference type="InterPro" id="IPR001138">
    <property type="entry name" value="Zn2Cys6_DnaBD"/>
</dbReference>
<dbReference type="SMART" id="SM00066">
    <property type="entry name" value="GAL4"/>
    <property type="match status" value="1"/>
</dbReference>
<evidence type="ECO:0000313" key="6">
    <source>
        <dbReference type="Proteomes" id="UP001498421"/>
    </source>
</evidence>
<dbReference type="EMBL" id="JAZAVK010000002">
    <property type="protein sequence ID" value="KAK7433071.1"/>
    <property type="molecule type" value="Genomic_DNA"/>
</dbReference>
<dbReference type="Gene3D" id="4.10.240.10">
    <property type="entry name" value="Zn(2)-C6 fungal-type DNA-binding domain"/>
    <property type="match status" value="1"/>
</dbReference>
<evidence type="ECO:0000256" key="2">
    <source>
        <dbReference type="ARBA" id="ARBA00023242"/>
    </source>
</evidence>
<dbReference type="SUPFAM" id="SSF57701">
    <property type="entry name" value="Zn2/Cys6 DNA-binding domain"/>
    <property type="match status" value="1"/>
</dbReference>
<evidence type="ECO:0000313" key="5">
    <source>
        <dbReference type="EMBL" id="KAK7433071.1"/>
    </source>
</evidence>
<evidence type="ECO:0000256" key="3">
    <source>
        <dbReference type="SAM" id="MobiDB-lite"/>
    </source>
</evidence>
<feature type="region of interest" description="Disordered" evidence="3">
    <location>
        <begin position="84"/>
        <end position="115"/>
    </location>
</feature>
<dbReference type="Pfam" id="PF04082">
    <property type="entry name" value="Fungal_trans"/>
    <property type="match status" value="1"/>
</dbReference>
<dbReference type="CDD" id="cd12148">
    <property type="entry name" value="fungal_TF_MHR"/>
    <property type="match status" value="1"/>
</dbReference>